<dbReference type="GO" id="GO:0005216">
    <property type="term" value="F:monoatomic ion channel activity"/>
    <property type="evidence" value="ECO:0007669"/>
    <property type="project" value="InterPro"/>
</dbReference>
<dbReference type="PROSITE" id="PS50088">
    <property type="entry name" value="ANK_REPEAT"/>
    <property type="match status" value="8"/>
</dbReference>
<evidence type="ECO:0000256" key="10">
    <source>
        <dbReference type="ARBA" id="ARBA00023180"/>
    </source>
</evidence>
<dbReference type="SMART" id="SM00248">
    <property type="entry name" value="ANK"/>
    <property type="match status" value="16"/>
</dbReference>
<dbReference type="Pfam" id="PF12796">
    <property type="entry name" value="Ank_2"/>
    <property type="match status" value="4"/>
</dbReference>
<feature type="transmembrane region" description="Helical" evidence="13">
    <location>
        <begin position="886"/>
        <end position="916"/>
    </location>
</feature>
<evidence type="ECO:0000313" key="16">
    <source>
        <dbReference type="Proteomes" id="UP001249851"/>
    </source>
</evidence>
<dbReference type="InterPro" id="IPR005821">
    <property type="entry name" value="Ion_trans_dom"/>
</dbReference>
<dbReference type="Pfam" id="PF00023">
    <property type="entry name" value="Ank"/>
    <property type="match status" value="1"/>
</dbReference>
<dbReference type="GO" id="GO:1902495">
    <property type="term" value="C:transmembrane transporter complex"/>
    <property type="evidence" value="ECO:0007669"/>
    <property type="project" value="TreeGrafter"/>
</dbReference>
<feature type="transmembrane region" description="Helical" evidence="13">
    <location>
        <begin position="746"/>
        <end position="767"/>
    </location>
</feature>
<evidence type="ECO:0000256" key="12">
    <source>
        <dbReference type="PROSITE-ProRule" id="PRU00023"/>
    </source>
</evidence>
<keyword evidence="10" id="KW-0325">Glycoprotein</keyword>
<evidence type="ECO:0000256" key="5">
    <source>
        <dbReference type="ARBA" id="ARBA00022737"/>
    </source>
</evidence>
<dbReference type="EMBL" id="JARQWQ010000007">
    <property type="protein sequence ID" value="KAK2570569.1"/>
    <property type="molecule type" value="Genomic_DNA"/>
</dbReference>
<gene>
    <name evidence="15" type="ORF">P5673_004247</name>
</gene>
<evidence type="ECO:0000256" key="1">
    <source>
        <dbReference type="ARBA" id="ARBA00004141"/>
    </source>
</evidence>
<dbReference type="Gene3D" id="1.10.287.70">
    <property type="match status" value="1"/>
</dbReference>
<feature type="repeat" description="ANK" evidence="12">
    <location>
        <begin position="518"/>
        <end position="550"/>
    </location>
</feature>
<feature type="repeat" description="ANK" evidence="12">
    <location>
        <begin position="140"/>
        <end position="172"/>
    </location>
</feature>
<keyword evidence="5" id="KW-0677">Repeat</keyword>
<dbReference type="Proteomes" id="UP001249851">
    <property type="component" value="Unassembled WGS sequence"/>
</dbReference>
<keyword evidence="9 13" id="KW-0472">Membrane</keyword>
<dbReference type="Pfam" id="PF00520">
    <property type="entry name" value="Ion_trans"/>
    <property type="match status" value="1"/>
</dbReference>
<feature type="repeat" description="ANK" evidence="12">
    <location>
        <begin position="551"/>
        <end position="573"/>
    </location>
</feature>
<dbReference type="InterPro" id="IPR052076">
    <property type="entry name" value="TRP_cation_channel"/>
</dbReference>
<evidence type="ECO:0000256" key="4">
    <source>
        <dbReference type="ARBA" id="ARBA00022692"/>
    </source>
</evidence>
<feature type="transmembrane region" description="Helical" evidence="13">
    <location>
        <begin position="826"/>
        <end position="844"/>
    </location>
</feature>
<name>A0AAD9QZV6_ACRCE</name>
<evidence type="ECO:0000256" key="2">
    <source>
        <dbReference type="ARBA" id="ARBA00022448"/>
    </source>
</evidence>
<comment type="subcellular location">
    <subcellularLocation>
        <location evidence="1">Membrane</location>
        <topology evidence="1">Multi-pass membrane protein</topology>
    </subcellularLocation>
</comment>
<accession>A0AAD9QZV6</accession>
<evidence type="ECO:0000256" key="9">
    <source>
        <dbReference type="ARBA" id="ARBA00023136"/>
    </source>
</evidence>
<feature type="repeat" description="ANK" evidence="12">
    <location>
        <begin position="381"/>
        <end position="413"/>
    </location>
</feature>
<sequence length="1120" mass="125698">MVDKTDISEEAYVRFSDGKKSSFSLRTKLISPGTVTPLSVCLDHNVEMATYSRKKPEGFHKNFHRMLSSGQGVSVLEVVQQEYLKAGGSQLTSSTEEELINATDSDGCTLLHHAARCNKSATINILLDGGNFDIDQVQNMGFTALHLAVRHKSIEALKLLLKRGADPNKPDNDGCTPLLFASRRGYTEIADILLSDERIKVNYANLAKITPLLAACAGGSKPVCEMLLAHNADITTKSSNLTTAVHYAAFSGHAEICELLITTANKLQLPLNDFLEERDVEDSTALHLSCFKGYTGVAKLLLLYGVDYEAVRGVNLSTPLHLTAFRGHEEMTRLLISSGAMVDSKDGHLQTPLHQAAKLNHTKIAEILLENGASIEAKNMMDMTPFLIAVAHGAKETVEVLLDRGADLFARDSFHNSGLHLAVMYKRKEMIHTLLKRDKEKLVELRSNDLQTVIHLAARYEEPEILNILEEKHCYSEQQDINSKIPLHHAAENGSLECIKALLRFSKFLISLNDRDDKGKTPLHLAASNNHVEAFDLLLAKGGDVGCQDHQQSTPLHLAVQAGSLEIVRRLLNPMLPNTLEIKDTDQNTPLLIACMHNRLDILKLLLDKGADVSALNKDCMSCLDVAIEWDSIQVARTLVKHERWKEVVHASSKDQIPAMEKLIQKLPEVAEIVLDQCITYDHRPINHLEYTVTFNFKPLDPLDCLLSDHYFFGPGAMATYRRERLLNHSVTQALLRWKWLVLGKYLNYFNFATFLAFLVMFSFFIVDKRSRVRLTSNSEIDKGSDSENSSALPGVVLAFVILKIMSEIIQLAWLRLNYFKEYSNLLDLAMEITALIYILPYVTNDELYGNAQVQWRAGTLALLLTYINCILSLRRVSGVAIYISMYVEVFLTFIKVIAIFAVFLIGYALVFHVLLIEEDNFSSVWISFVKIVVMMVGEMDYSDLLSSNVVNSAKVPGTEILYVPLPVLSYIMFMLFVLSVSIILMNLLVGLAVGDIDSIQKTATLRNLIDQANLVDDIQRRYPKWILKYTYQESLVIKPNQNQFLKMLLLSGSGVTDSGFLDSLRKEKSSEGDGDQDLDNYEQQRYEKQEKRIKNLQVTVDAQTELLKAIADKLQIEKR</sequence>
<dbReference type="PRINTS" id="PR01415">
    <property type="entry name" value="ANKYRIN"/>
</dbReference>
<feature type="domain" description="Ion transport" evidence="14">
    <location>
        <begin position="752"/>
        <end position="1003"/>
    </location>
</feature>
<evidence type="ECO:0000256" key="3">
    <source>
        <dbReference type="ARBA" id="ARBA00022606"/>
    </source>
</evidence>
<keyword evidence="11" id="KW-0407">Ion channel</keyword>
<comment type="caution">
    <text evidence="15">The sequence shown here is derived from an EMBL/GenBank/DDBJ whole genome shotgun (WGS) entry which is preliminary data.</text>
</comment>
<evidence type="ECO:0000259" key="14">
    <source>
        <dbReference type="Pfam" id="PF00520"/>
    </source>
</evidence>
<proteinExistence type="predicted"/>
<feature type="transmembrane region" description="Helical" evidence="13">
    <location>
        <begin position="971"/>
        <end position="994"/>
    </location>
</feature>
<feature type="repeat" description="ANK" evidence="12">
    <location>
        <begin position="586"/>
        <end position="618"/>
    </location>
</feature>
<dbReference type="PANTHER" id="PTHR47143">
    <property type="entry name" value="TRANSIENT RECEPTOR POTENTIAL CATION CHANNEL PROTEIN PAINLESS"/>
    <property type="match status" value="1"/>
</dbReference>
<keyword evidence="3" id="KW-0716">Sensory transduction</keyword>
<dbReference type="Gene3D" id="1.25.40.20">
    <property type="entry name" value="Ankyrin repeat-containing domain"/>
    <property type="match status" value="5"/>
</dbReference>
<keyword evidence="7 12" id="KW-0040">ANK repeat</keyword>
<reference evidence="15" key="2">
    <citation type="journal article" date="2023" name="Science">
        <title>Genomic signatures of disease resistance in endangered staghorn corals.</title>
        <authorList>
            <person name="Vollmer S.V."/>
            <person name="Selwyn J.D."/>
            <person name="Despard B.A."/>
            <person name="Roesel C.L."/>
        </authorList>
    </citation>
    <scope>NUCLEOTIDE SEQUENCE</scope>
    <source>
        <strain evidence="15">K2</strain>
    </source>
</reference>
<feature type="repeat" description="ANK" evidence="12">
    <location>
        <begin position="348"/>
        <end position="380"/>
    </location>
</feature>
<dbReference type="SUPFAM" id="SSF48403">
    <property type="entry name" value="Ankyrin repeat"/>
    <property type="match status" value="2"/>
</dbReference>
<feature type="transmembrane region" description="Helical" evidence="13">
    <location>
        <begin position="856"/>
        <end position="874"/>
    </location>
</feature>
<evidence type="ECO:0000256" key="6">
    <source>
        <dbReference type="ARBA" id="ARBA00022989"/>
    </source>
</evidence>
<reference evidence="15" key="1">
    <citation type="journal article" date="2023" name="G3 (Bethesda)">
        <title>Whole genome assembly and annotation of the endangered Caribbean coral Acropora cervicornis.</title>
        <authorList>
            <person name="Selwyn J.D."/>
            <person name="Vollmer S.V."/>
        </authorList>
    </citation>
    <scope>NUCLEOTIDE SEQUENCE</scope>
    <source>
        <strain evidence="15">K2</strain>
    </source>
</reference>
<dbReference type="InterPro" id="IPR036770">
    <property type="entry name" value="Ankyrin_rpt-contain_sf"/>
</dbReference>
<evidence type="ECO:0000256" key="8">
    <source>
        <dbReference type="ARBA" id="ARBA00023065"/>
    </source>
</evidence>
<evidence type="ECO:0000256" key="13">
    <source>
        <dbReference type="SAM" id="Phobius"/>
    </source>
</evidence>
<keyword evidence="4 13" id="KW-0812">Transmembrane</keyword>
<keyword evidence="2" id="KW-0813">Transport</keyword>
<organism evidence="15 16">
    <name type="scientific">Acropora cervicornis</name>
    <name type="common">Staghorn coral</name>
    <dbReference type="NCBI Taxonomy" id="6130"/>
    <lineage>
        <taxon>Eukaryota</taxon>
        <taxon>Metazoa</taxon>
        <taxon>Cnidaria</taxon>
        <taxon>Anthozoa</taxon>
        <taxon>Hexacorallia</taxon>
        <taxon>Scleractinia</taxon>
        <taxon>Astrocoeniina</taxon>
        <taxon>Acroporidae</taxon>
        <taxon>Acropora</taxon>
    </lineage>
</organism>
<dbReference type="PANTHER" id="PTHR47143:SF1">
    <property type="entry name" value="ION_TRANS DOMAIN-CONTAINING PROTEIN"/>
    <property type="match status" value="1"/>
</dbReference>
<keyword evidence="8" id="KW-0406">Ion transport</keyword>
<evidence type="ECO:0000256" key="7">
    <source>
        <dbReference type="ARBA" id="ARBA00023043"/>
    </source>
</evidence>
<keyword evidence="6 13" id="KW-1133">Transmembrane helix</keyword>
<protein>
    <submittedName>
        <fullName evidence="15">Transient receptor potential cation channel subfamily A member 1</fullName>
    </submittedName>
</protein>
<feature type="repeat" description="ANK" evidence="12">
    <location>
        <begin position="281"/>
        <end position="313"/>
    </location>
</feature>
<keyword evidence="15" id="KW-0675">Receptor</keyword>
<dbReference type="InterPro" id="IPR002110">
    <property type="entry name" value="Ankyrin_rpt"/>
</dbReference>
<dbReference type="Pfam" id="PF13637">
    <property type="entry name" value="Ank_4"/>
    <property type="match status" value="2"/>
</dbReference>
<evidence type="ECO:0000256" key="11">
    <source>
        <dbReference type="ARBA" id="ARBA00023303"/>
    </source>
</evidence>
<dbReference type="PROSITE" id="PS50297">
    <property type="entry name" value="ANK_REP_REGION"/>
    <property type="match status" value="7"/>
</dbReference>
<evidence type="ECO:0000313" key="15">
    <source>
        <dbReference type="EMBL" id="KAK2570569.1"/>
    </source>
</evidence>
<keyword evidence="16" id="KW-1185">Reference proteome</keyword>
<dbReference type="AlphaFoldDB" id="A0AAD9QZV6"/>
<feature type="repeat" description="ANK" evidence="12">
    <location>
        <begin position="315"/>
        <end position="347"/>
    </location>
</feature>